<feature type="transmembrane region" description="Helical" evidence="1">
    <location>
        <begin position="90"/>
        <end position="109"/>
    </location>
</feature>
<dbReference type="InParanoid" id="A0A2T3A5D6"/>
<feature type="transmembrane region" description="Helical" evidence="1">
    <location>
        <begin position="21"/>
        <end position="47"/>
    </location>
</feature>
<evidence type="ECO:0000313" key="2">
    <source>
        <dbReference type="EMBL" id="PSR83212.1"/>
    </source>
</evidence>
<dbReference type="Proteomes" id="UP000241462">
    <property type="component" value="Unassembled WGS sequence"/>
</dbReference>
<evidence type="ECO:0000313" key="3">
    <source>
        <dbReference type="Proteomes" id="UP000241462"/>
    </source>
</evidence>
<keyword evidence="1" id="KW-1133">Transmembrane helix</keyword>
<name>A0A2T3A5D6_9PEZI</name>
<keyword evidence="1" id="KW-0472">Membrane</keyword>
<sequence length="110" mass="12572">MRWPFAFLGCVHWLRLIFRKYIILLYSAILASGQFPGSFSTFCWTVSCTEEVQLLGQDSTQYGGEVENCGSFMDVDVDVGLDRDLCVSCFFLWFFLFTFLYGAGGPRFIV</sequence>
<proteinExistence type="predicted"/>
<reference evidence="2 3" key="1">
    <citation type="journal article" date="2018" name="Mycol. Prog.">
        <title>Coniella lustricola, a new species from submerged detritus.</title>
        <authorList>
            <person name="Raudabaugh D.B."/>
            <person name="Iturriaga T."/>
            <person name="Carver A."/>
            <person name="Mondo S."/>
            <person name="Pangilinan J."/>
            <person name="Lipzen A."/>
            <person name="He G."/>
            <person name="Amirebrahimi M."/>
            <person name="Grigoriev I.V."/>
            <person name="Miller A.N."/>
        </authorList>
    </citation>
    <scope>NUCLEOTIDE SEQUENCE [LARGE SCALE GENOMIC DNA]</scope>
    <source>
        <strain evidence="2 3">B22-T-1</strain>
    </source>
</reference>
<protein>
    <submittedName>
        <fullName evidence="2">Uncharacterized protein</fullName>
    </submittedName>
</protein>
<evidence type="ECO:0000256" key="1">
    <source>
        <dbReference type="SAM" id="Phobius"/>
    </source>
</evidence>
<gene>
    <name evidence="2" type="ORF">BD289DRAFT_290387</name>
</gene>
<dbReference type="EMBL" id="KZ678464">
    <property type="protein sequence ID" value="PSR83212.1"/>
    <property type="molecule type" value="Genomic_DNA"/>
</dbReference>
<keyword evidence="3" id="KW-1185">Reference proteome</keyword>
<keyword evidence="1" id="KW-0812">Transmembrane</keyword>
<accession>A0A2T3A5D6</accession>
<organism evidence="2 3">
    <name type="scientific">Coniella lustricola</name>
    <dbReference type="NCBI Taxonomy" id="2025994"/>
    <lineage>
        <taxon>Eukaryota</taxon>
        <taxon>Fungi</taxon>
        <taxon>Dikarya</taxon>
        <taxon>Ascomycota</taxon>
        <taxon>Pezizomycotina</taxon>
        <taxon>Sordariomycetes</taxon>
        <taxon>Sordariomycetidae</taxon>
        <taxon>Diaporthales</taxon>
        <taxon>Schizoparmaceae</taxon>
        <taxon>Coniella</taxon>
    </lineage>
</organism>
<dbReference type="AlphaFoldDB" id="A0A2T3A5D6"/>